<feature type="region of interest" description="Disordered" evidence="1">
    <location>
        <begin position="1"/>
        <end position="78"/>
    </location>
</feature>
<feature type="compositionally biased region" description="Gly residues" evidence="1">
    <location>
        <begin position="34"/>
        <end position="44"/>
    </location>
</feature>
<keyword evidence="3" id="KW-1185">Reference proteome</keyword>
<reference evidence="2" key="1">
    <citation type="submission" date="2025-08" db="UniProtKB">
        <authorList>
            <consortium name="Ensembl"/>
        </authorList>
    </citation>
    <scope>IDENTIFICATION</scope>
</reference>
<reference evidence="2" key="2">
    <citation type="submission" date="2025-09" db="UniProtKB">
        <authorList>
            <consortium name="Ensembl"/>
        </authorList>
    </citation>
    <scope>IDENTIFICATION</scope>
</reference>
<feature type="compositionally biased region" description="Basic and acidic residues" evidence="1">
    <location>
        <begin position="14"/>
        <end position="26"/>
    </location>
</feature>
<proteinExistence type="predicted"/>
<protein>
    <submittedName>
        <fullName evidence="2">Uncharacterized protein</fullName>
    </submittedName>
</protein>
<evidence type="ECO:0000313" key="2">
    <source>
        <dbReference type="Ensembl" id="ENSSORP00005029171.1"/>
    </source>
</evidence>
<feature type="region of interest" description="Disordered" evidence="1">
    <location>
        <begin position="162"/>
        <end position="199"/>
    </location>
</feature>
<name>A0A673AII8_9TELE</name>
<dbReference type="AlphaFoldDB" id="A0A673AII8"/>
<feature type="compositionally biased region" description="Basic and acidic residues" evidence="1">
    <location>
        <begin position="162"/>
        <end position="180"/>
    </location>
</feature>
<feature type="compositionally biased region" description="Basic and acidic residues" evidence="1">
    <location>
        <begin position="56"/>
        <end position="73"/>
    </location>
</feature>
<dbReference type="Ensembl" id="ENSSORT00005030001.1">
    <property type="protein sequence ID" value="ENSSORP00005029171.1"/>
    <property type="gene ID" value="ENSSORG00005013922.1"/>
</dbReference>
<dbReference type="PANTHER" id="PTHR33198:SF19">
    <property type="entry name" value="CCHC-TYPE DOMAIN-CONTAINING PROTEIN"/>
    <property type="match status" value="1"/>
</dbReference>
<accession>A0A673AII8</accession>
<dbReference type="PANTHER" id="PTHR33198">
    <property type="entry name" value="ANK_REP_REGION DOMAIN-CONTAINING PROTEIN-RELATED"/>
    <property type="match status" value="1"/>
</dbReference>
<organism evidence="2 3">
    <name type="scientific">Sphaeramia orbicularis</name>
    <name type="common">orbiculate cardinalfish</name>
    <dbReference type="NCBI Taxonomy" id="375764"/>
    <lineage>
        <taxon>Eukaryota</taxon>
        <taxon>Metazoa</taxon>
        <taxon>Chordata</taxon>
        <taxon>Craniata</taxon>
        <taxon>Vertebrata</taxon>
        <taxon>Euteleostomi</taxon>
        <taxon>Actinopterygii</taxon>
        <taxon>Neopterygii</taxon>
        <taxon>Teleostei</taxon>
        <taxon>Neoteleostei</taxon>
        <taxon>Acanthomorphata</taxon>
        <taxon>Gobiaria</taxon>
        <taxon>Kurtiformes</taxon>
        <taxon>Apogonoidei</taxon>
        <taxon>Apogonidae</taxon>
        <taxon>Apogoninae</taxon>
        <taxon>Sphaeramia</taxon>
    </lineage>
</organism>
<dbReference type="InParanoid" id="A0A673AII8"/>
<evidence type="ECO:0000313" key="3">
    <source>
        <dbReference type="Proteomes" id="UP000472271"/>
    </source>
</evidence>
<evidence type="ECO:0000256" key="1">
    <source>
        <dbReference type="SAM" id="MobiDB-lite"/>
    </source>
</evidence>
<sequence>MGIGVEDTPGAPRTEAERRRAEEPPGRMESAGPSAGGAEDGTGYGRLSVRRSVRGARTDRLTRTLGTPHRDPVRPGPNPSVLVRRFLFHSHFRRPGQSVAQFAAELKHLSDQCGFGSALDDALRDRLVCGLEEEALQRRLLEEDGPLSFDRALDISLEMEIRSRSRADPNPDRSRSRADPDPEQIQIQSRSRSRADPDPEQIQLLFLTCQRKLMNQG</sequence>
<dbReference type="Proteomes" id="UP000472271">
    <property type="component" value="Unassembled WGS sequence"/>
</dbReference>